<dbReference type="InterPro" id="IPR002252">
    <property type="entry name" value="Glyco_hydro_36"/>
</dbReference>
<dbReference type="PANTHER" id="PTHR43053:SF3">
    <property type="entry name" value="ALPHA-GALACTOSIDASE C-RELATED"/>
    <property type="match status" value="1"/>
</dbReference>
<dbReference type="GO" id="GO:0004557">
    <property type="term" value="F:alpha-galactosidase activity"/>
    <property type="evidence" value="ECO:0007669"/>
    <property type="project" value="UniProtKB-UniRule"/>
</dbReference>
<evidence type="ECO:0000256" key="7">
    <source>
        <dbReference type="SAM" id="SignalP"/>
    </source>
</evidence>
<dbReference type="InterPro" id="IPR050985">
    <property type="entry name" value="Alpha-glycosidase_related"/>
</dbReference>
<dbReference type="InterPro" id="IPR031705">
    <property type="entry name" value="Glyco_hydro_36_C"/>
</dbReference>
<feature type="active site" description="Proton donor" evidence="6">
    <location>
        <position position="547"/>
    </location>
</feature>
<dbReference type="Proteomes" id="UP001162318">
    <property type="component" value="Unassembled WGS sequence"/>
</dbReference>
<dbReference type="InterPro" id="IPR013780">
    <property type="entry name" value="Glyco_hydro_b"/>
</dbReference>
<comment type="catalytic activity">
    <reaction evidence="1 5">
        <text>Hydrolysis of terminal, non-reducing alpha-D-galactose residues in alpha-D-galactosides, including galactose oligosaccharides, galactomannans and galactolipids.</text>
        <dbReference type="EC" id="3.2.1.22"/>
    </reaction>
</comment>
<protein>
    <recommendedName>
        <fullName evidence="2 5">Alpha-galactosidase</fullName>
        <ecNumber evidence="2 5">3.2.1.22</ecNumber>
    </recommendedName>
</protein>
<dbReference type="FunFam" id="3.20.20.70:FF:000118">
    <property type="entry name" value="Alpha-galactosidase"/>
    <property type="match status" value="1"/>
</dbReference>
<evidence type="ECO:0000259" key="9">
    <source>
        <dbReference type="Pfam" id="PF16875"/>
    </source>
</evidence>
<dbReference type="CDD" id="cd14791">
    <property type="entry name" value="GH36"/>
    <property type="match status" value="1"/>
</dbReference>
<dbReference type="PROSITE" id="PS00512">
    <property type="entry name" value="ALPHA_GALACTOSIDASE"/>
    <property type="match status" value="1"/>
</dbReference>
<dbReference type="EMBL" id="JAOCKX010000051">
    <property type="protein sequence ID" value="MDH2134219.1"/>
    <property type="molecule type" value="Genomic_DNA"/>
</dbReference>
<proteinExistence type="inferred from homology"/>
<comment type="similarity">
    <text evidence="5">Belongs to the glycosyl hydrolase.</text>
</comment>
<evidence type="ECO:0000256" key="2">
    <source>
        <dbReference type="ARBA" id="ARBA00012755"/>
    </source>
</evidence>
<feature type="domain" description="Glycosyl hydrolase family 36 N-terminal" evidence="9">
    <location>
        <begin position="53"/>
        <end position="284"/>
    </location>
</feature>
<evidence type="ECO:0000256" key="5">
    <source>
        <dbReference type="PIRNR" id="PIRNR005536"/>
    </source>
</evidence>
<dbReference type="Gene3D" id="2.60.40.1180">
    <property type="entry name" value="Golgi alpha-mannosidase II"/>
    <property type="match status" value="1"/>
</dbReference>
<feature type="active site" description="Nucleophile" evidence="6">
    <location>
        <position position="477"/>
    </location>
</feature>
<organism evidence="10 11">
    <name type="scientific">Sphingobium yanoikuyae</name>
    <name type="common">Sphingomonas yanoikuyae</name>
    <dbReference type="NCBI Taxonomy" id="13690"/>
    <lineage>
        <taxon>Bacteria</taxon>
        <taxon>Pseudomonadati</taxon>
        <taxon>Pseudomonadota</taxon>
        <taxon>Alphaproteobacteria</taxon>
        <taxon>Sphingomonadales</taxon>
        <taxon>Sphingomonadaceae</taxon>
        <taxon>Sphingobium</taxon>
    </lineage>
</organism>
<evidence type="ECO:0000313" key="10">
    <source>
        <dbReference type="EMBL" id="MDH2134219.1"/>
    </source>
</evidence>
<gene>
    <name evidence="10" type="ORF">N5J77_24090</name>
</gene>
<feature type="signal peptide" evidence="7">
    <location>
        <begin position="1"/>
        <end position="18"/>
    </location>
</feature>
<name>A0AA43BE41_SPHYA</name>
<keyword evidence="3 5" id="KW-0378">Hydrolase</keyword>
<dbReference type="InterPro" id="IPR000111">
    <property type="entry name" value="Glyco_hydro_27/36_CS"/>
</dbReference>
<dbReference type="InterPro" id="IPR031704">
    <property type="entry name" value="Glyco_hydro_36_N"/>
</dbReference>
<evidence type="ECO:0000313" key="11">
    <source>
        <dbReference type="Proteomes" id="UP001162318"/>
    </source>
</evidence>
<dbReference type="GO" id="GO:0016052">
    <property type="term" value="P:carbohydrate catabolic process"/>
    <property type="evidence" value="ECO:0007669"/>
    <property type="project" value="InterPro"/>
</dbReference>
<dbReference type="PRINTS" id="PR00743">
    <property type="entry name" value="GLHYDRLASE36"/>
</dbReference>
<evidence type="ECO:0000259" key="8">
    <source>
        <dbReference type="Pfam" id="PF16874"/>
    </source>
</evidence>
<dbReference type="RefSeq" id="WP_279729634.1">
    <property type="nucleotide sequence ID" value="NZ_JAOCKX010000051.1"/>
</dbReference>
<dbReference type="InterPro" id="IPR017853">
    <property type="entry name" value="GH"/>
</dbReference>
<accession>A0AA43BE41</accession>
<dbReference type="EC" id="3.2.1.22" evidence="2 5"/>
<evidence type="ECO:0000256" key="4">
    <source>
        <dbReference type="ARBA" id="ARBA00023295"/>
    </source>
</evidence>
<dbReference type="Pfam" id="PF16874">
    <property type="entry name" value="Glyco_hydro_36C"/>
    <property type="match status" value="1"/>
</dbReference>
<dbReference type="InterPro" id="IPR013785">
    <property type="entry name" value="Aldolase_TIM"/>
</dbReference>
<dbReference type="PANTHER" id="PTHR43053">
    <property type="entry name" value="GLYCOSIDASE FAMILY 31"/>
    <property type="match status" value="1"/>
</dbReference>
<dbReference type="SUPFAM" id="SSF51445">
    <property type="entry name" value="(Trans)glycosidases"/>
    <property type="match status" value="1"/>
</dbReference>
<dbReference type="InterPro" id="IPR038417">
    <property type="entry name" value="Alpga-gal_N_sf"/>
</dbReference>
<feature type="domain" description="Glycosyl hydrolase family 36 C-terminal" evidence="8">
    <location>
        <begin position="650"/>
        <end position="733"/>
    </location>
</feature>
<dbReference type="Pfam" id="PF16875">
    <property type="entry name" value="Glyco_hydro_36N"/>
    <property type="match status" value="1"/>
</dbReference>
<evidence type="ECO:0000256" key="3">
    <source>
        <dbReference type="ARBA" id="ARBA00022801"/>
    </source>
</evidence>
<keyword evidence="4 5" id="KW-0326">Glycosidase</keyword>
<evidence type="ECO:0000256" key="6">
    <source>
        <dbReference type="PIRSR" id="PIRSR005536-1"/>
    </source>
</evidence>
<sequence>MRSLRSLCLAATVFTALACPGVLWAKVSATADGRVMRLDGGGVTYAMGVDEQGYLQPLYWGQALDEKAPLIARHPTELSGFDPAGSITAQEYAGQGEGLVSEPGIKAVFADGNRDLVLKYRGHKISGETLTVELADIRRPLTVTLHYVIDPATGVIARSASVRNGDSKPVRIDQIAAATYTLPVGNGYRLRYLTGRHASEWSQVETPVTPALTVLESRRGSTGHGNQPWFALVKDGKGSETDGPVWYGALAWSGSFRLSVGLDNLSRVRISGGYNPYDFSWTLKPGESLDTPIFYAGYSSKGMGDASRRFHAFQRAAIIPGGAKAKIRPVLYNSWEATTFNVTEAGQMALAEKAAKIGVERFVVDDGWFGARDDDKAGLGDWTVNPRKFPNGLKPLIDRVKALGMDFGLWVEPEMVNVNSDLYRAHPDWVLNFPDRPRTEGRNQLVLNLARTDVRDHLLAVLDGLVRQNDIAFLKWDYNRNWTEAGWPGVPPQDQQRVQVQYVRNLYYILSELRRRHPGLEIEGCSGGGGRIDLGIMGLTDQSWTSDNTDPYDRLIIQDGFTQAYAPSIMMAWVTDSPNWANGRQTSLDYRFLSAMQGSLGIGANLDHWQEADFATARTWIAAYKSIRDIVQRGDLYRIAPPRPDAASSATFHVSPDKRRAVLFQMLHSSSFRDNVEAVHPEGLDPLRSYRVRMLDGSALPDDVPAEASGAYWMEQGLRVKLKGDYKGAAYLFES</sequence>
<dbReference type="PIRSF" id="PIRSF005536">
    <property type="entry name" value="Agal"/>
    <property type="match status" value="1"/>
</dbReference>
<evidence type="ECO:0000256" key="1">
    <source>
        <dbReference type="ARBA" id="ARBA00001255"/>
    </source>
</evidence>
<dbReference type="Gene3D" id="2.70.98.60">
    <property type="entry name" value="alpha-galactosidase from lactobacil brevis"/>
    <property type="match status" value="1"/>
</dbReference>
<comment type="caution">
    <text evidence="10">The sequence shown here is derived from an EMBL/GenBank/DDBJ whole genome shotgun (WGS) entry which is preliminary data.</text>
</comment>
<dbReference type="AlphaFoldDB" id="A0AA43BE41"/>
<feature type="chain" id="PRO_5041257795" description="Alpha-galactosidase" evidence="7">
    <location>
        <begin position="19"/>
        <end position="735"/>
    </location>
</feature>
<dbReference type="PROSITE" id="PS51257">
    <property type="entry name" value="PROKAR_LIPOPROTEIN"/>
    <property type="match status" value="1"/>
</dbReference>
<dbReference type="Gene3D" id="3.20.20.70">
    <property type="entry name" value="Aldolase class I"/>
    <property type="match status" value="1"/>
</dbReference>
<keyword evidence="7" id="KW-0732">Signal</keyword>
<dbReference type="Pfam" id="PF02065">
    <property type="entry name" value="Melibiase"/>
    <property type="match status" value="1"/>
</dbReference>
<reference evidence="10" key="1">
    <citation type="submission" date="2022-09" db="EMBL/GenBank/DDBJ databases">
        <title>Intensive care unit water sources are persistently colonized with multi-drug resistant bacteria and are the site of extensive horizontal gene transfer of antibiotic resistance genes.</title>
        <authorList>
            <person name="Diorio-Toth L."/>
        </authorList>
    </citation>
    <scope>NUCLEOTIDE SEQUENCE</scope>
    <source>
        <strain evidence="10">GD03659</strain>
    </source>
</reference>